<evidence type="ECO:0000256" key="4">
    <source>
        <dbReference type="ARBA" id="ARBA00023172"/>
    </source>
</evidence>
<keyword evidence="3" id="KW-0227">DNA damage</keyword>
<keyword evidence="5" id="KW-0234">DNA repair</keyword>
<dbReference type="Pfam" id="PF02565">
    <property type="entry name" value="RecO_C"/>
    <property type="match status" value="1"/>
</dbReference>
<sequence>MRRSYGEADRIVSIYSKHFGRLSFIAKGIRRPTSRKRASLEVFTHINFFAHQGKGLDLILETEIIDSYREIRKSLKKVSLAYFFCEVVGRITREEERNLELYDLLVNYLEMLKTEKNLKTLRLKFIYDVLVLMGFWPRGKKIPNPDALLEAVLERRLSSLRVGKKLLS</sequence>
<evidence type="ECO:0000313" key="8">
    <source>
        <dbReference type="EMBL" id="KKU08881.1"/>
    </source>
</evidence>
<evidence type="ECO:0000313" key="9">
    <source>
        <dbReference type="Proteomes" id="UP000034329"/>
    </source>
</evidence>
<comment type="caution">
    <text evidence="8">The sequence shown here is derived from an EMBL/GenBank/DDBJ whole genome shotgun (WGS) entry which is preliminary data.</text>
</comment>
<dbReference type="Proteomes" id="UP000034329">
    <property type="component" value="Unassembled WGS sequence"/>
</dbReference>
<dbReference type="SUPFAM" id="SSF57863">
    <property type="entry name" value="ArfGap/RecO-like zinc finger"/>
    <property type="match status" value="1"/>
</dbReference>
<feature type="domain" description="DNA replication/recombination mediator RecO N-terminal" evidence="7">
    <location>
        <begin position="3"/>
        <end position="68"/>
    </location>
</feature>
<organism evidence="8 9">
    <name type="scientific">Candidatus Woesebacteria bacterium GW2011_GWB1_45_5</name>
    <dbReference type="NCBI Taxonomy" id="1618581"/>
    <lineage>
        <taxon>Bacteria</taxon>
        <taxon>Candidatus Woeseibacteriota</taxon>
    </lineage>
</organism>
<name>A0A0G1MKJ4_9BACT</name>
<dbReference type="AlphaFoldDB" id="A0A0G1MKJ4"/>
<evidence type="ECO:0000256" key="1">
    <source>
        <dbReference type="ARBA" id="ARBA00007452"/>
    </source>
</evidence>
<proteinExistence type="inferred from homology"/>
<gene>
    <name evidence="8" type="ORF">UX13_C0055G0006</name>
</gene>
<dbReference type="InterPro" id="IPR003717">
    <property type="entry name" value="RecO"/>
</dbReference>
<evidence type="ECO:0000256" key="2">
    <source>
        <dbReference type="ARBA" id="ARBA00021310"/>
    </source>
</evidence>
<dbReference type="GO" id="GO:0006302">
    <property type="term" value="P:double-strand break repair"/>
    <property type="evidence" value="ECO:0007669"/>
    <property type="project" value="TreeGrafter"/>
</dbReference>
<dbReference type="Gene3D" id="1.20.1440.120">
    <property type="entry name" value="Recombination protein O, C-terminal domain"/>
    <property type="match status" value="1"/>
</dbReference>
<comment type="similarity">
    <text evidence="1">Belongs to the RecO family.</text>
</comment>
<accession>A0A0G1MKJ4</accession>
<dbReference type="Pfam" id="PF11967">
    <property type="entry name" value="RecO_N"/>
    <property type="match status" value="1"/>
</dbReference>
<dbReference type="PANTHER" id="PTHR33991">
    <property type="entry name" value="DNA REPAIR PROTEIN RECO"/>
    <property type="match status" value="1"/>
</dbReference>
<evidence type="ECO:0000256" key="6">
    <source>
        <dbReference type="ARBA" id="ARBA00033409"/>
    </source>
</evidence>
<dbReference type="PANTHER" id="PTHR33991:SF1">
    <property type="entry name" value="DNA REPAIR PROTEIN RECO"/>
    <property type="match status" value="1"/>
</dbReference>
<dbReference type="InterPro" id="IPR022572">
    <property type="entry name" value="DNA_rep/recomb_RecO_N"/>
</dbReference>
<dbReference type="GO" id="GO:0043590">
    <property type="term" value="C:bacterial nucleoid"/>
    <property type="evidence" value="ECO:0007669"/>
    <property type="project" value="TreeGrafter"/>
</dbReference>
<keyword evidence="4" id="KW-0233">DNA recombination</keyword>
<dbReference type="InterPro" id="IPR012340">
    <property type="entry name" value="NA-bd_OB-fold"/>
</dbReference>
<dbReference type="Gene3D" id="2.40.50.140">
    <property type="entry name" value="Nucleic acid-binding proteins"/>
    <property type="match status" value="1"/>
</dbReference>
<dbReference type="GO" id="GO:0006310">
    <property type="term" value="P:DNA recombination"/>
    <property type="evidence" value="ECO:0007669"/>
    <property type="project" value="UniProtKB-KW"/>
</dbReference>
<evidence type="ECO:0000259" key="7">
    <source>
        <dbReference type="Pfam" id="PF11967"/>
    </source>
</evidence>
<reference evidence="8 9" key="1">
    <citation type="journal article" date="2015" name="Nature">
        <title>rRNA introns, odd ribosomes, and small enigmatic genomes across a large radiation of phyla.</title>
        <authorList>
            <person name="Brown C.T."/>
            <person name="Hug L.A."/>
            <person name="Thomas B.C."/>
            <person name="Sharon I."/>
            <person name="Castelle C.J."/>
            <person name="Singh A."/>
            <person name="Wilkins M.J."/>
            <person name="Williams K.H."/>
            <person name="Banfield J.F."/>
        </authorList>
    </citation>
    <scope>NUCLEOTIDE SEQUENCE [LARGE SCALE GENOMIC DNA]</scope>
</reference>
<evidence type="ECO:0000256" key="5">
    <source>
        <dbReference type="ARBA" id="ARBA00023204"/>
    </source>
</evidence>
<evidence type="ECO:0000256" key="3">
    <source>
        <dbReference type="ARBA" id="ARBA00022763"/>
    </source>
</evidence>
<dbReference type="NCBIfam" id="TIGR00613">
    <property type="entry name" value="reco"/>
    <property type="match status" value="1"/>
</dbReference>
<dbReference type="SUPFAM" id="SSF50249">
    <property type="entry name" value="Nucleic acid-binding proteins"/>
    <property type="match status" value="1"/>
</dbReference>
<dbReference type="InterPro" id="IPR037278">
    <property type="entry name" value="ARFGAP/RecO"/>
</dbReference>
<dbReference type="InterPro" id="IPR042242">
    <property type="entry name" value="RecO_C"/>
</dbReference>
<dbReference type="EMBL" id="LCLA01000055">
    <property type="protein sequence ID" value="KKU08881.1"/>
    <property type="molecule type" value="Genomic_DNA"/>
</dbReference>
<protein>
    <recommendedName>
        <fullName evidence="2">DNA repair protein RecO</fullName>
    </recommendedName>
    <alternativeName>
        <fullName evidence="6">Recombination protein O</fullName>
    </alternativeName>
</protein>